<feature type="domain" description="Fibronectin type-III" evidence="1">
    <location>
        <begin position="325"/>
        <end position="419"/>
    </location>
</feature>
<evidence type="ECO:0000313" key="2">
    <source>
        <dbReference type="EMBL" id="APW66957.1"/>
    </source>
</evidence>
<dbReference type="PANTHER" id="PTHR46957">
    <property type="entry name" value="CYTOKINE RECEPTOR"/>
    <property type="match status" value="1"/>
</dbReference>
<dbReference type="InterPro" id="IPR003961">
    <property type="entry name" value="FN3_dom"/>
</dbReference>
<dbReference type="InterPro" id="IPR050713">
    <property type="entry name" value="RTP_Phos/Ushers"/>
</dbReference>
<gene>
    <name evidence="2" type="ORF">LPB137_06450</name>
</gene>
<evidence type="ECO:0000259" key="1">
    <source>
        <dbReference type="PROSITE" id="PS50853"/>
    </source>
</evidence>
<proteinExistence type="predicted"/>
<keyword evidence="3" id="KW-1185">Reference proteome</keyword>
<dbReference type="InterPro" id="IPR036116">
    <property type="entry name" value="FN3_sf"/>
</dbReference>
<dbReference type="SMART" id="SM00060">
    <property type="entry name" value="FN3"/>
    <property type="match status" value="4"/>
</dbReference>
<dbReference type="Gene3D" id="2.60.40.10">
    <property type="entry name" value="Immunoglobulins"/>
    <property type="match status" value="4"/>
</dbReference>
<dbReference type="PANTHER" id="PTHR46957:SF3">
    <property type="entry name" value="CYTOKINE RECEPTOR"/>
    <property type="match status" value="1"/>
</dbReference>
<accession>A0A1P8KQZ4</accession>
<dbReference type="Proteomes" id="UP000186074">
    <property type="component" value="Chromosome"/>
</dbReference>
<dbReference type="GO" id="GO:0016020">
    <property type="term" value="C:membrane"/>
    <property type="evidence" value="ECO:0007669"/>
    <property type="project" value="UniProtKB-SubCell"/>
</dbReference>
<dbReference type="AlphaFoldDB" id="A0A1P8KQZ4"/>
<dbReference type="SUPFAM" id="SSF49265">
    <property type="entry name" value="Fibronectin type III"/>
    <property type="match status" value="3"/>
</dbReference>
<dbReference type="OrthoDB" id="9810925at2"/>
<feature type="domain" description="Fibronectin type-III" evidence="1">
    <location>
        <begin position="136"/>
        <end position="229"/>
    </location>
</feature>
<dbReference type="InterPro" id="IPR013783">
    <property type="entry name" value="Ig-like_fold"/>
</dbReference>
<sequence length="423" mass="48135">MQTTSLTALLLLLSGCNNLNNNLNTPAKPKIDETLEIIDNTTLKSISDMTAIAFEWKKVEDPRVIGYNFYRANMHKDGRRLKLIDTVKNKYATHFVDTELEPNTKYVYQISSKAANGVESNTTSAYITQTLPRIVPVSFVQALSDLPNRIKVIWRPHPDLRVEYYKIEKFNSTLNEWNTEEKVKGRLQSEYIDDSLDNNETFKYRVTAYTFEDVSTKPSEVVTAKTKALPMGVQNLAATTTEPKKILVSWDASSTHDVLKYEIHRSSIKSFGFSKVKEVNKNTFVYTDKVDEDGKEYFYKVIAVDKDNLKSSSKIDAVKGTSLNKPGKPTITLAQIQGSKAILNWTAADNRAISYNVYKKTMLNFFESKTEKFTDVRDTRFEDNNIITGVEYRYSIQANDTYGLMSEKTDDASLILPKISVKK</sequence>
<dbReference type="KEGG" id="alp:LPB137_06450"/>
<feature type="domain" description="Fibronectin type-III" evidence="1">
    <location>
        <begin position="37"/>
        <end position="133"/>
    </location>
</feature>
<dbReference type="STRING" id="1850254.LPB137_06450"/>
<dbReference type="CDD" id="cd00063">
    <property type="entry name" value="FN3"/>
    <property type="match status" value="1"/>
</dbReference>
<protein>
    <recommendedName>
        <fullName evidence="1">Fibronectin type-III domain-containing protein</fullName>
    </recommendedName>
</protein>
<dbReference type="EMBL" id="CP019070">
    <property type="protein sequence ID" value="APW66957.1"/>
    <property type="molecule type" value="Genomic_DNA"/>
</dbReference>
<dbReference type="PROSITE" id="PS50853">
    <property type="entry name" value="FN3"/>
    <property type="match status" value="3"/>
</dbReference>
<reference evidence="2 3" key="1">
    <citation type="submission" date="2017-01" db="EMBL/GenBank/DDBJ databases">
        <title>Genome sequencing of Arcobacter sp. LPB0137.</title>
        <authorList>
            <person name="Lee G.-W."/>
            <person name="Yi H."/>
        </authorList>
    </citation>
    <scope>NUCLEOTIDE SEQUENCE [LARGE SCALE GENOMIC DNA]</scope>
    <source>
        <strain evidence="2 3">LPB0137</strain>
    </source>
</reference>
<name>A0A1P8KQZ4_9BACT</name>
<evidence type="ECO:0000313" key="3">
    <source>
        <dbReference type="Proteomes" id="UP000186074"/>
    </source>
</evidence>
<organism evidence="2 3">
    <name type="scientific">Poseidonibacter parvus</name>
    <dbReference type="NCBI Taxonomy" id="1850254"/>
    <lineage>
        <taxon>Bacteria</taxon>
        <taxon>Pseudomonadati</taxon>
        <taxon>Campylobacterota</taxon>
        <taxon>Epsilonproteobacteria</taxon>
        <taxon>Campylobacterales</taxon>
        <taxon>Arcobacteraceae</taxon>
        <taxon>Poseidonibacter</taxon>
    </lineage>
</organism>